<dbReference type="InterPro" id="IPR015633">
    <property type="entry name" value="E2F"/>
</dbReference>
<keyword evidence="5 9" id="KW-0238">DNA-binding</keyword>
<dbReference type="InterPro" id="IPR036388">
    <property type="entry name" value="WH-like_DNA-bd_sf"/>
</dbReference>
<organism evidence="12 13">
    <name type="scientific">Turnera subulata</name>
    <dbReference type="NCBI Taxonomy" id="218843"/>
    <lineage>
        <taxon>Eukaryota</taxon>
        <taxon>Viridiplantae</taxon>
        <taxon>Streptophyta</taxon>
        <taxon>Embryophyta</taxon>
        <taxon>Tracheophyta</taxon>
        <taxon>Spermatophyta</taxon>
        <taxon>Magnoliopsida</taxon>
        <taxon>eudicotyledons</taxon>
        <taxon>Gunneridae</taxon>
        <taxon>Pentapetalae</taxon>
        <taxon>rosids</taxon>
        <taxon>fabids</taxon>
        <taxon>Malpighiales</taxon>
        <taxon>Passifloraceae</taxon>
        <taxon>Turnera</taxon>
    </lineage>
</organism>
<evidence type="ECO:0000256" key="2">
    <source>
        <dbReference type="ARBA" id="ARBA00010940"/>
    </source>
</evidence>
<dbReference type="PANTHER" id="PTHR12081:SF106">
    <property type="entry name" value="E2F TRANSCRIPTION FACTOR-LIKE E2FE"/>
    <property type="match status" value="1"/>
</dbReference>
<evidence type="ECO:0000256" key="6">
    <source>
        <dbReference type="ARBA" id="ARBA00023163"/>
    </source>
</evidence>
<evidence type="ECO:0000256" key="3">
    <source>
        <dbReference type="ARBA" id="ARBA00022491"/>
    </source>
</evidence>
<accession>A0A9Q0GDQ9</accession>
<dbReference type="FunFam" id="1.10.10.10:FF:000073">
    <property type="entry name" value="E2F transcription factor 8"/>
    <property type="match status" value="1"/>
</dbReference>
<reference evidence="12" key="1">
    <citation type="submission" date="2022-02" db="EMBL/GenBank/DDBJ databases">
        <authorList>
            <person name="Henning P.M."/>
            <person name="McCubbin A.G."/>
            <person name="Shore J.S."/>
        </authorList>
    </citation>
    <scope>NUCLEOTIDE SEQUENCE</scope>
    <source>
        <strain evidence="12">F60SS</strain>
        <tissue evidence="12">Leaves</tissue>
    </source>
</reference>
<keyword evidence="7 9" id="KW-0539">Nucleus</keyword>
<dbReference type="Gene3D" id="1.10.10.10">
    <property type="entry name" value="Winged helix-like DNA-binding domain superfamily/Winged helix DNA-binding domain"/>
    <property type="match status" value="2"/>
</dbReference>
<dbReference type="PANTHER" id="PTHR12081">
    <property type="entry name" value="TRANSCRIPTION FACTOR E2F"/>
    <property type="match status" value="1"/>
</dbReference>
<feature type="compositionally biased region" description="Basic and acidic residues" evidence="10">
    <location>
        <begin position="110"/>
        <end position="119"/>
    </location>
</feature>
<evidence type="ECO:0000256" key="4">
    <source>
        <dbReference type="ARBA" id="ARBA00023015"/>
    </source>
</evidence>
<keyword evidence="4 9" id="KW-0805">Transcription regulation</keyword>
<evidence type="ECO:0000313" key="13">
    <source>
        <dbReference type="Proteomes" id="UP001141552"/>
    </source>
</evidence>
<evidence type="ECO:0000256" key="10">
    <source>
        <dbReference type="SAM" id="MobiDB-lite"/>
    </source>
</evidence>
<dbReference type="FunFam" id="1.10.10.10:FF:000295">
    <property type="entry name" value="E2F transcription factor-like E2FE"/>
    <property type="match status" value="1"/>
</dbReference>
<dbReference type="InterPro" id="IPR003316">
    <property type="entry name" value="E2F_WHTH_DNA-bd_dom"/>
</dbReference>
<evidence type="ECO:0000256" key="5">
    <source>
        <dbReference type="ARBA" id="ARBA00023125"/>
    </source>
</evidence>
<dbReference type="GO" id="GO:0000978">
    <property type="term" value="F:RNA polymerase II cis-regulatory region sequence-specific DNA binding"/>
    <property type="evidence" value="ECO:0007669"/>
    <property type="project" value="InterPro"/>
</dbReference>
<evidence type="ECO:0000256" key="7">
    <source>
        <dbReference type="ARBA" id="ARBA00023242"/>
    </source>
</evidence>
<dbReference type="SUPFAM" id="SSF46785">
    <property type="entry name" value="Winged helix' DNA-binding domain"/>
    <property type="match status" value="2"/>
</dbReference>
<keyword evidence="6 9" id="KW-0804">Transcription</keyword>
<dbReference type="OrthoDB" id="5318at2759"/>
<keyword evidence="8" id="KW-0131">Cell cycle</keyword>
<evidence type="ECO:0000259" key="11">
    <source>
        <dbReference type="SMART" id="SM01372"/>
    </source>
</evidence>
<dbReference type="SMART" id="SM01372">
    <property type="entry name" value="E2F_TDP"/>
    <property type="match status" value="2"/>
</dbReference>
<dbReference type="AlphaFoldDB" id="A0A9Q0GDQ9"/>
<feature type="compositionally biased region" description="Polar residues" evidence="10">
    <location>
        <begin position="133"/>
        <end position="146"/>
    </location>
</feature>
<proteinExistence type="inferred from homology"/>
<dbReference type="EMBL" id="JAKUCV010000924">
    <property type="protein sequence ID" value="KAJ4848343.1"/>
    <property type="molecule type" value="Genomic_DNA"/>
</dbReference>
<dbReference type="InterPro" id="IPR036390">
    <property type="entry name" value="WH_DNA-bd_sf"/>
</dbReference>
<protein>
    <recommendedName>
        <fullName evidence="11">E2F/DP family winged-helix DNA-binding domain-containing protein</fullName>
    </recommendedName>
</protein>
<keyword evidence="3" id="KW-0678">Repressor</keyword>
<comment type="caution">
    <text evidence="12">The sequence shown here is derived from an EMBL/GenBank/DDBJ whole genome shotgun (WGS) entry which is preliminary data.</text>
</comment>
<evidence type="ECO:0000256" key="1">
    <source>
        <dbReference type="ARBA" id="ARBA00004123"/>
    </source>
</evidence>
<reference evidence="12" key="2">
    <citation type="journal article" date="2023" name="Plants (Basel)">
        <title>Annotation of the Turnera subulata (Passifloraceae) Draft Genome Reveals the S-Locus Evolved after the Divergence of Turneroideae from Passifloroideae in a Stepwise Manner.</title>
        <authorList>
            <person name="Henning P.M."/>
            <person name="Roalson E.H."/>
            <person name="Mir W."/>
            <person name="McCubbin A.G."/>
            <person name="Shore J.S."/>
        </authorList>
    </citation>
    <scope>NUCLEOTIDE SEQUENCE</scope>
    <source>
        <strain evidence="12">F60SS</strain>
    </source>
</reference>
<feature type="domain" description="E2F/DP family winged-helix DNA-binding" evidence="11">
    <location>
        <begin position="20"/>
        <end position="85"/>
    </location>
</feature>
<gene>
    <name evidence="12" type="ORF">Tsubulata_044409</name>
</gene>
<dbReference type="Proteomes" id="UP001141552">
    <property type="component" value="Unassembled WGS sequence"/>
</dbReference>
<dbReference type="GO" id="GO:0000981">
    <property type="term" value="F:DNA-binding transcription factor activity, RNA polymerase II-specific"/>
    <property type="evidence" value="ECO:0007669"/>
    <property type="project" value="TreeGrafter"/>
</dbReference>
<comment type="similarity">
    <text evidence="2 9">Belongs to the E2F/DP family.</text>
</comment>
<evidence type="ECO:0000256" key="8">
    <source>
        <dbReference type="ARBA" id="ARBA00023306"/>
    </source>
</evidence>
<evidence type="ECO:0000256" key="9">
    <source>
        <dbReference type="RuleBase" id="RU003796"/>
    </source>
</evidence>
<dbReference type="Pfam" id="PF02319">
    <property type="entry name" value="WHD_E2F_TDP"/>
    <property type="match status" value="2"/>
</dbReference>
<keyword evidence="13" id="KW-1185">Reference proteome</keyword>
<feature type="region of interest" description="Disordered" evidence="10">
    <location>
        <begin position="100"/>
        <end position="157"/>
    </location>
</feature>
<sequence>MSFLGTNPPETSKKRRNYCRKQKSLGLLCTNFLSLYDRQDNDVVGLDDAAKKLGVERRRIYDIVNVLESVGVLNRRAKNQYSWRGFQAIPKALQGLKEEGFKENPSAPDKGTDSAVKDLDDYDENEEDDDSDSNPNTGSQNDNSVPGGTAKSAAGSRFDNRKEKSLGLLTRNFVKLFVCSDSELISLDEAAKLLLGDGHNASIMKTKVRRIYDIANVLSSLKLIEKTHTADSRKPAFRWFGVGGKSSNLSRSTFGMKREFGADITNTCFKRNKMDSSAVGDQSQNLKMLGTCSSGYDPPQGSKSYQFGPFAPANFPKSGGPEKEVPEKHDWEKLASTYRPRYHNQGMQLTRCLIMQ</sequence>
<comment type="subcellular location">
    <subcellularLocation>
        <location evidence="1 9">Nucleus</location>
    </subcellularLocation>
</comment>
<evidence type="ECO:0000313" key="12">
    <source>
        <dbReference type="EMBL" id="KAJ4848343.1"/>
    </source>
</evidence>
<feature type="domain" description="E2F/DP family winged-helix DNA-binding" evidence="11">
    <location>
        <begin position="161"/>
        <end position="241"/>
    </location>
</feature>
<dbReference type="GO" id="GO:0090575">
    <property type="term" value="C:RNA polymerase II transcription regulator complex"/>
    <property type="evidence" value="ECO:0007669"/>
    <property type="project" value="TreeGrafter"/>
</dbReference>
<name>A0A9Q0GDQ9_9ROSI</name>
<feature type="compositionally biased region" description="Acidic residues" evidence="10">
    <location>
        <begin position="120"/>
        <end position="132"/>
    </location>
</feature>